<evidence type="ECO:0008006" key="4">
    <source>
        <dbReference type="Google" id="ProtNLM"/>
    </source>
</evidence>
<comment type="caution">
    <text evidence="2">The sequence shown here is derived from an EMBL/GenBank/DDBJ whole genome shotgun (WGS) entry which is preliminary data.</text>
</comment>
<feature type="compositionally biased region" description="Acidic residues" evidence="1">
    <location>
        <begin position="45"/>
        <end position="57"/>
    </location>
</feature>
<protein>
    <recommendedName>
        <fullName evidence="4">BTB domain transcription factor</fullName>
    </recommendedName>
</protein>
<dbReference type="Proteomes" id="UP001338125">
    <property type="component" value="Unassembled WGS sequence"/>
</dbReference>
<feature type="compositionally biased region" description="Basic and acidic residues" evidence="1">
    <location>
        <begin position="1"/>
        <end position="13"/>
    </location>
</feature>
<feature type="region of interest" description="Disordered" evidence="1">
    <location>
        <begin position="1"/>
        <end position="85"/>
    </location>
</feature>
<sequence length="370" mass="41170">MAETKDSMAEKGNENAAAGQKHETDHENPDAKRSKTERRAKIDESPEDSTASEEDSGDEGKSEKLTDDQDVKGESAVQPGEETEVPSNILEKGIIYFFIRGRVNIEKPESVNDIRRSYIILRPIAKDAKLGKGPIGDAGNTRLLALPKKVLPSTGRDRFMAFVEKSGASYDELKGRFLAGEDYETKTAGTRHTPAATPVGEGVYAMTTTGRESHLTYMLTLPEELDEVQDKLGLKEKGSFILSTKNPKYPGPSYARLPKNPDYPKKVLDTFRDLRWIPSQPEHLNYANAQLLMIGESSGIKKAVEPQKEDKKEGKEEPIETLEKLEEEDLERMRDLPGGSRPRFSQICKPTQTTTPSFKQLFKEVEGGIV</sequence>
<dbReference type="PANTHER" id="PTHR34776">
    <property type="entry name" value="F17F16.3 PROTEIN"/>
    <property type="match status" value="1"/>
</dbReference>
<feature type="compositionally biased region" description="Basic and acidic residues" evidence="1">
    <location>
        <begin position="302"/>
        <end position="324"/>
    </location>
</feature>
<feature type="compositionally biased region" description="Basic and acidic residues" evidence="1">
    <location>
        <begin position="20"/>
        <end position="44"/>
    </location>
</feature>
<proteinExistence type="predicted"/>
<feature type="region of interest" description="Disordered" evidence="1">
    <location>
        <begin position="302"/>
        <end position="352"/>
    </location>
</feature>
<evidence type="ECO:0000313" key="3">
    <source>
        <dbReference type="Proteomes" id="UP001338125"/>
    </source>
</evidence>
<keyword evidence="3" id="KW-1185">Reference proteome</keyword>
<evidence type="ECO:0000313" key="2">
    <source>
        <dbReference type="EMBL" id="KAK5995483.1"/>
    </source>
</evidence>
<accession>A0ABR0STK1</accession>
<evidence type="ECO:0000256" key="1">
    <source>
        <dbReference type="SAM" id="MobiDB-lite"/>
    </source>
</evidence>
<reference evidence="2 3" key="1">
    <citation type="submission" date="2024-01" db="EMBL/GenBank/DDBJ databases">
        <title>Complete genome of Cladobotryum mycophilum ATHUM6906.</title>
        <authorList>
            <person name="Christinaki A.C."/>
            <person name="Myridakis A.I."/>
            <person name="Kouvelis V.N."/>
        </authorList>
    </citation>
    <scope>NUCLEOTIDE SEQUENCE [LARGE SCALE GENOMIC DNA]</scope>
    <source>
        <strain evidence="2 3">ATHUM6906</strain>
    </source>
</reference>
<organism evidence="2 3">
    <name type="scientific">Cladobotryum mycophilum</name>
    <dbReference type="NCBI Taxonomy" id="491253"/>
    <lineage>
        <taxon>Eukaryota</taxon>
        <taxon>Fungi</taxon>
        <taxon>Dikarya</taxon>
        <taxon>Ascomycota</taxon>
        <taxon>Pezizomycotina</taxon>
        <taxon>Sordariomycetes</taxon>
        <taxon>Hypocreomycetidae</taxon>
        <taxon>Hypocreales</taxon>
        <taxon>Hypocreaceae</taxon>
        <taxon>Cladobotryum</taxon>
    </lineage>
</organism>
<gene>
    <name evidence="2" type="ORF">PT974_03891</name>
</gene>
<dbReference type="PANTHER" id="PTHR34776:SF1">
    <property type="entry name" value="F17F16.3 PROTEIN"/>
    <property type="match status" value="1"/>
</dbReference>
<feature type="compositionally biased region" description="Basic and acidic residues" evidence="1">
    <location>
        <begin position="58"/>
        <end position="73"/>
    </location>
</feature>
<dbReference type="EMBL" id="JAVFKD010000004">
    <property type="protein sequence ID" value="KAK5995483.1"/>
    <property type="molecule type" value="Genomic_DNA"/>
</dbReference>
<name>A0ABR0STK1_9HYPO</name>